<name>A0ABT2CZH1_9BURK</name>
<dbReference type="InterPro" id="IPR010221">
    <property type="entry name" value="VCBS_dom"/>
</dbReference>
<dbReference type="EMBL" id="JANUGU010000002">
    <property type="protein sequence ID" value="MCS0658478.1"/>
    <property type="molecule type" value="Genomic_DNA"/>
</dbReference>
<protein>
    <submittedName>
        <fullName evidence="2">Ig-like domain-containing protein</fullName>
    </submittedName>
</protein>
<organism evidence="2 3">
    <name type="scientific">Massilia terrae</name>
    <dbReference type="NCBI Taxonomy" id="1811224"/>
    <lineage>
        <taxon>Bacteria</taxon>
        <taxon>Pseudomonadati</taxon>
        <taxon>Pseudomonadota</taxon>
        <taxon>Betaproteobacteria</taxon>
        <taxon>Burkholderiales</taxon>
        <taxon>Oxalobacteraceae</taxon>
        <taxon>Telluria group</taxon>
        <taxon>Massilia</taxon>
    </lineage>
</organism>
<evidence type="ECO:0000259" key="1">
    <source>
        <dbReference type="Pfam" id="PF17892"/>
    </source>
</evidence>
<dbReference type="Pfam" id="PF00353">
    <property type="entry name" value="HemolysinCabind"/>
    <property type="match status" value="2"/>
</dbReference>
<proteinExistence type="predicted"/>
<accession>A0ABT2CZH1</accession>
<sequence>MSISNFEDQQYTEQQGTIQLSSLGSFANGVNYGTGYVEFAVSQGADSGDYLSLSSAANPTASGAISVSGNVVYLGTGTAKLQIGTVDATENGQAGKPLKINFDNVTVAGTSPVANGDFSAGLTGWTAVLPTVDLGVTKIAGWLTPEAPLIKYPAQTPGGDDNDLTAGYDNPVVTVTGGRLLLQETSLTSTSFGVVHGPSAYSDVFHASGGMVLKFDWSANYVSDDYHVVGYLLNSDTGAITVALQGWGMTGSGIASVAVPAEGNYRFVFVSGSFDATGGRALGASMYIDNIRVEAGVVTDDVVQALSHQVLYQNTSDAPAASKTVTVAAKDISGVVATDDLHISVTQVNDAPVKAATVALPGGTEDIAYTVSAATLLAGYSDPDHDTLSVANLTASQGTVSANADGSYTITQAANFNGAVTLQFDVVDGHGGSIAATKGYAVAAVNDAPVANADSASTSQAGPALTIDVLANDTDVDTGDTKAIASVDSHGTVGTVSIVDGKLSYDPGTHFVSLGAGATVTDTFAYTVKDSGGLTSIATVTVTVSGANDAPVAHADTAAASQDGAVLIDVLANDTDVDAGDSKALVSLDATGTIGAVSIVDGKVSYDPGRHFKSLGAGATASDSFSYTMKDSGGIESSATVTVNITGVNDAPVAHADSGAALEDGGPVAVNVLANDTDVDTGDTQTLVSVDASRAIGSVSIVDGKVSYNPGAHFQSLGAGATTTDTFSYTMKDSGGLTSTATVTMSITGVNDAPVATADKAATTQDSAVLVDVLANDTDADAGDTQALVSVDTTGTVGTVSIVGGKLSYDPGSHFKSLGAGASATDSFSYTMKDGAGAESTATVTVSIAGVNDAPVAHADTGAVLEDGGAVIVNVLANDTDVDAGDTQALVSVDSTGTVGSVNIVDGKVVYDPGAHFQSLGAGATTTDTFSYTMKDSGGLTSTGTVTMTITGVNDAPVAVADSGKAIEDGGPVVVDVLANDTDVDAGDTKTLVSVDATGTVGSVSIVDGKVKYDPGSHFQELGAGATATDTFSYTIKDSAGVTQTAKVTMTIDGANDAPVAQPDSAMVNEKAAVVIDTLANDTDVDAGDVKTITSVDKASALGASIAIVDGKVQYTANADSMDLLTQGQSLTDSFSYTVKDAAGATSSATVTVKVMGIADGAAIQGTVHDDVLTGTSLDEYIYGSNGNDQLFGMGGSDHLFGENGDDILNGGDGIDYLDGGNGKDILIGGKGSDVLTGGNGNDVFVFGKEGSSKDFDVITDFKVGNDVIQLLDGLSIATMTKVDYNHDGVMDTELVLSNGNHIELLGVSNVSNPNTLL</sequence>
<dbReference type="InterPro" id="IPR041690">
    <property type="entry name" value="Cadherin_5"/>
</dbReference>
<dbReference type="SUPFAM" id="SSF51120">
    <property type="entry name" value="beta-Roll"/>
    <property type="match status" value="1"/>
</dbReference>
<dbReference type="RefSeq" id="WP_258811658.1">
    <property type="nucleotide sequence ID" value="NZ_JANUGU010000002.1"/>
</dbReference>
<keyword evidence="3" id="KW-1185">Reference proteome</keyword>
<dbReference type="Proteomes" id="UP001204621">
    <property type="component" value="Unassembled WGS sequence"/>
</dbReference>
<dbReference type="PRINTS" id="PR00313">
    <property type="entry name" value="CABNDNGRPT"/>
</dbReference>
<evidence type="ECO:0000313" key="2">
    <source>
        <dbReference type="EMBL" id="MCS0658478.1"/>
    </source>
</evidence>
<evidence type="ECO:0000313" key="3">
    <source>
        <dbReference type="Proteomes" id="UP001204621"/>
    </source>
</evidence>
<dbReference type="InterPro" id="IPR001343">
    <property type="entry name" value="Hemolysn_Ca-bd"/>
</dbReference>
<dbReference type="InterPro" id="IPR011049">
    <property type="entry name" value="Serralysin-like_metalloprot_C"/>
</dbReference>
<dbReference type="Gene3D" id="2.150.10.10">
    <property type="entry name" value="Serralysin-like metalloprotease, C-terminal"/>
    <property type="match status" value="1"/>
</dbReference>
<gene>
    <name evidence="2" type="ORF">NX778_10430</name>
</gene>
<dbReference type="Gene3D" id="2.60.40.2810">
    <property type="match status" value="7"/>
</dbReference>
<dbReference type="InterPro" id="IPR018511">
    <property type="entry name" value="Hemolysin-typ_Ca-bd_CS"/>
</dbReference>
<feature type="domain" description="Cadherin-like" evidence="1">
    <location>
        <begin position="348"/>
        <end position="441"/>
    </location>
</feature>
<comment type="caution">
    <text evidence="2">The sequence shown here is derived from an EMBL/GenBank/DDBJ whole genome shotgun (WGS) entry which is preliminary data.</text>
</comment>
<dbReference type="Pfam" id="PF17892">
    <property type="entry name" value="Cadherin_5"/>
    <property type="match status" value="1"/>
</dbReference>
<reference evidence="2 3" key="1">
    <citation type="submission" date="2022-08" db="EMBL/GenBank/DDBJ databases">
        <title>Reclassification of Massilia species as members of the genera Telluria, Duganella, Pseudoduganella, Mokoshia gen. nov. and Zemynaea gen. nov. using orthogonal and non-orthogonal genome-based approaches.</title>
        <authorList>
            <person name="Bowman J.P."/>
        </authorList>
    </citation>
    <scope>NUCLEOTIDE SEQUENCE [LARGE SCALE GENOMIC DNA]</scope>
    <source>
        <strain evidence="2 3">JCM 31606</strain>
    </source>
</reference>
<dbReference type="NCBIfam" id="TIGR01965">
    <property type="entry name" value="VCBS_repeat"/>
    <property type="match status" value="7"/>
</dbReference>
<dbReference type="NCBIfam" id="NF012211">
    <property type="entry name" value="tand_rpt_95"/>
    <property type="match status" value="8"/>
</dbReference>
<dbReference type="Pfam" id="PF17963">
    <property type="entry name" value="Big_9"/>
    <property type="match status" value="7"/>
</dbReference>
<dbReference type="PROSITE" id="PS00330">
    <property type="entry name" value="HEMOLYSIN_CALCIUM"/>
    <property type="match status" value="3"/>
</dbReference>